<dbReference type="InterPro" id="IPR013032">
    <property type="entry name" value="EGF-like_CS"/>
</dbReference>
<dbReference type="GO" id="GO:0048646">
    <property type="term" value="P:anatomical structure formation involved in morphogenesis"/>
    <property type="evidence" value="ECO:0007669"/>
    <property type="project" value="UniProtKB-ARBA"/>
</dbReference>
<dbReference type="PROSITE" id="PS01186">
    <property type="entry name" value="EGF_2"/>
    <property type="match status" value="2"/>
</dbReference>
<feature type="disulfide bond" evidence="7">
    <location>
        <begin position="222"/>
        <end position="232"/>
    </location>
</feature>
<keyword evidence="2 7" id="KW-0245">EGF-like domain</keyword>
<dbReference type="Gene3D" id="2.10.25.10">
    <property type="entry name" value="Laminin"/>
    <property type="match status" value="5"/>
</dbReference>
<comment type="caution">
    <text evidence="7">Lacks conserved residue(s) required for the propagation of feature annotation.</text>
</comment>
<gene>
    <name evidence="9" type="ORF">NTEN_LOCUS16524</name>
</gene>
<feature type="domain" description="EGF-like" evidence="8">
    <location>
        <begin position="218"/>
        <end position="247"/>
    </location>
</feature>
<dbReference type="GO" id="GO:0005509">
    <property type="term" value="F:calcium ion binding"/>
    <property type="evidence" value="ECO:0007669"/>
    <property type="project" value="InterPro"/>
</dbReference>
<feature type="domain" description="EGF-like" evidence="8">
    <location>
        <begin position="76"/>
        <end position="113"/>
    </location>
</feature>
<evidence type="ECO:0000256" key="2">
    <source>
        <dbReference type="ARBA" id="ARBA00022536"/>
    </source>
</evidence>
<dbReference type="CDD" id="cd00054">
    <property type="entry name" value="EGF_CA"/>
    <property type="match status" value="3"/>
</dbReference>
<dbReference type="PROSITE" id="PS01187">
    <property type="entry name" value="EGF_CA"/>
    <property type="match status" value="1"/>
</dbReference>
<feature type="disulfide bond" evidence="7">
    <location>
        <begin position="145"/>
        <end position="154"/>
    </location>
</feature>
<sequence>MALARSCHRFDCTNMWGSASGHATVVKFSLKGSSVRDPCAYDPCMKRGHCILLSNNHNYVCKCYPRYSGPNCQIDNGPPCDRHPCLNGGNCVEDAMGSYQCYCPAGWAGKNCDVKIENGPCDSSNQPCKNDATCVRIGNDYKCHCLPGWEGKDCEINKDDCFEHPCRNGGKCSDGIDGYSCDCDRTGPCQNGGTCHEGVNGVYCNCTSDFTGALCEEPMNACGGLCQNNSVCVASNDGRDYHCECLP</sequence>
<dbReference type="GO" id="GO:0045197">
    <property type="term" value="P:establishment or maintenance of epithelial cell apical/basal polarity"/>
    <property type="evidence" value="ECO:0007669"/>
    <property type="project" value="TreeGrafter"/>
</dbReference>
<evidence type="ECO:0000256" key="5">
    <source>
        <dbReference type="ARBA" id="ARBA00023157"/>
    </source>
</evidence>
<dbReference type="PANTHER" id="PTHR24049:SF22">
    <property type="entry name" value="DROSOPHILA CRUMBS HOMOLOG"/>
    <property type="match status" value="1"/>
</dbReference>
<dbReference type="SMART" id="SM00181">
    <property type="entry name" value="EGF"/>
    <property type="match status" value="4"/>
</dbReference>
<evidence type="ECO:0000256" key="1">
    <source>
        <dbReference type="ARBA" id="ARBA00022473"/>
    </source>
</evidence>
<dbReference type="EMBL" id="CADCXU010024229">
    <property type="protein sequence ID" value="CAB0011604.1"/>
    <property type="molecule type" value="Genomic_DNA"/>
</dbReference>
<dbReference type="PROSITE" id="PS50026">
    <property type="entry name" value="EGF_3"/>
    <property type="match status" value="5"/>
</dbReference>
<dbReference type="Proteomes" id="UP000479000">
    <property type="component" value="Unassembled WGS sequence"/>
</dbReference>
<keyword evidence="5 7" id="KW-1015">Disulfide bond</keyword>
<reference evidence="9 10" key="1">
    <citation type="submission" date="2020-02" db="EMBL/GenBank/DDBJ databases">
        <authorList>
            <person name="Ferguson B K."/>
        </authorList>
    </citation>
    <scope>NUCLEOTIDE SEQUENCE [LARGE SCALE GENOMIC DNA]</scope>
</reference>
<organism evidence="9 10">
    <name type="scientific">Nesidiocoris tenuis</name>
    <dbReference type="NCBI Taxonomy" id="355587"/>
    <lineage>
        <taxon>Eukaryota</taxon>
        <taxon>Metazoa</taxon>
        <taxon>Ecdysozoa</taxon>
        <taxon>Arthropoda</taxon>
        <taxon>Hexapoda</taxon>
        <taxon>Insecta</taxon>
        <taxon>Pterygota</taxon>
        <taxon>Neoptera</taxon>
        <taxon>Paraneoptera</taxon>
        <taxon>Hemiptera</taxon>
        <taxon>Heteroptera</taxon>
        <taxon>Panheteroptera</taxon>
        <taxon>Cimicomorpha</taxon>
        <taxon>Miridae</taxon>
        <taxon>Dicyphina</taxon>
        <taxon>Nesidiocoris</taxon>
    </lineage>
</organism>
<dbReference type="InterPro" id="IPR051022">
    <property type="entry name" value="Notch_Cell-Fate_Det"/>
</dbReference>
<evidence type="ECO:0000256" key="3">
    <source>
        <dbReference type="ARBA" id="ARBA00022729"/>
    </source>
</evidence>
<dbReference type="FunFam" id="2.10.25.10:FF:000172">
    <property type="entry name" value="FAT atypical cadherin 3"/>
    <property type="match status" value="1"/>
</dbReference>
<dbReference type="GO" id="GO:0007157">
    <property type="term" value="P:heterophilic cell-cell adhesion via plasma membrane cell adhesion molecules"/>
    <property type="evidence" value="ECO:0007669"/>
    <property type="project" value="TreeGrafter"/>
</dbReference>
<feature type="domain" description="EGF-like" evidence="8">
    <location>
        <begin position="35"/>
        <end position="73"/>
    </location>
</feature>
<feature type="disulfide bond" evidence="7">
    <location>
        <begin position="44"/>
        <end position="61"/>
    </location>
</feature>
<dbReference type="OrthoDB" id="6618766at2759"/>
<evidence type="ECO:0000313" key="9">
    <source>
        <dbReference type="EMBL" id="CAB0011604.1"/>
    </source>
</evidence>
<dbReference type="FunFam" id="2.10.25.10:FF:000610">
    <property type="entry name" value="protein HEG homolog 1 isoform X1"/>
    <property type="match status" value="1"/>
</dbReference>
<dbReference type="GO" id="GO:0016358">
    <property type="term" value="P:dendrite development"/>
    <property type="evidence" value="ECO:0007669"/>
    <property type="project" value="UniProtKB-ARBA"/>
</dbReference>
<dbReference type="InterPro" id="IPR018097">
    <property type="entry name" value="EGF_Ca-bd_CS"/>
</dbReference>
<feature type="disulfide bond" evidence="7">
    <location>
        <begin position="103"/>
        <end position="112"/>
    </location>
</feature>
<keyword evidence="1" id="KW-0217">Developmental protein</keyword>
<dbReference type="GO" id="GO:0009887">
    <property type="term" value="P:animal organ morphogenesis"/>
    <property type="evidence" value="ECO:0007669"/>
    <property type="project" value="UniProtKB-ARBA"/>
</dbReference>
<dbReference type="FunFam" id="2.10.25.10:FF:000472">
    <property type="entry name" value="Uncharacterized protein, isoform A"/>
    <property type="match status" value="1"/>
</dbReference>
<feature type="non-terminal residue" evidence="9">
    <location>
        <position position="247"/>
    </location>
</feature>
<evidence type="ECO:0000256" key="4">
    <source>
        <dbReference type="ARBA" id="ARBA00022737"/>
    </source>
</evidence>
<dbReference type="Pfam" id="PF12661">
    <property type="entry name" value="hEGF"/>
    <property type="match status" value="1"/>
</dbReference>
<protein>
    <recommendedName>
        <fullName evidence="8">EGF-like domain-containing protein</fullName>
    </recommendedName>
</protein>
<proteinExistence type="predicted"/>
<dbReference type="GO" id="GO:0043005">
    <property type="term" value="C:neuron projection"/>
    <property type="evidence" value="ECO:0007669"/>
    <property type="project" value="UniProtKB-ARBA"/>
</dbReference>
<dbReference type="PANTHER" id="PTHR24049">
    <property type="entry name" value="CRUMBS FAMILY MEMBER"/>
    <property type="match status" value="1"/>
</dbReference>
<evidence type="ECO:0000256" key="7">
    <source>
        <dbReference type="PROSITE-ProRule" id="PRU00076"/>
    </source>
</evidence>
<dbReference type="GO" id="GO:0048667">
    <property type="term" value="P:cell morphogenesis involved in neuron differentiation"/>
    <property type="evidence" value="ECO:0007669"/>
    <property type="project" value="UniProtKB-ARBA"/>
</dbReference>
<dbReference type="SUPFAM" id="SSF57196">
    <property type="entry name" value="EGF/Laminin"/>
    <property type="match status" value="5"/>
</dbReference>
<evidence type="ECO:0000313" key="10">
    <source>
        <dbReference type="Proteomes" id="UP000479000"/>
    </source>
</evidence>
<keyword evidence="3" id="KW-0732">Signal</keyword>
<dbReference type="SMART" id="SM00179">
    <property type="entry name" value="EGF_CA"/>
    <property type="match status" value="3"/>
</dbReference>
<feature type="disulfide bond" evidence="7">
    <location>
        <begin position="206"/>
        <end position="215"/>
    </location>
</feature>
<feature type="disulfide bond" evidence="7">
    <location>
        <begin position="226"/>
        <end position="243"/>
    </location>
</feature>
<dbReference type="PROSITE" id="PS00022">
    <property type="entry name" value="EGF_1"/>
    <property type="match status" value="4"/>
</dbReference>
<feature type="disulfide bond" evidence="7">
    <location>
        <begin position="63"/>
        <end position="72"/>
    </location>
</feature>
<dbReference type="GO" id="GO:0005886">
    <property type="term" value="C:plasma membrane"/>
    <property type="evidence" value="ECO:0007669"/>
    <property type="project" value="TreeGrafter"/>
</dbReference>
<dbReference type="AlphaFoldDB" id="A0A6H5H373"/>
<feature type="domain" description="EGF-like" evidence="8">
    <location>
        <begin position="117"/>
        <end position="155"/>
    </location>
</feature>
<dbReference type="InterPro" id="IPR000742">
    <property type="entry name" value="EGF"/>
</dbReference>
<keyword evidence="6" id="KW-0325">Glycoprotein</keyword>
<evidence type="ECO:0000259" key="8">
    <source>
        <dbReference type="PROSITE" id="PS50026"/>
    </source>
</evidence>
<name>A0A6H5H373_9HEMI</name>
<accession>A0A6H5H373</accession>
<keyword evidence="10" id="KW-1185">Reference proteome</keyword>
<feature type="domain" description="EGF-like" evidence="8">
    <location>
        <begin position="182"/>
        <end position="216"/>
    </location>
</feature>
<dbReference type="GO" id="GO:0032991">
    <property type="term" value="C:protein-containing complex"/>
    <property type="evidence" value="ECO:0007669"/>
    <property type="project" value="TreeGrafter"/>
</dbReference>
<dbReference type="InterPro" id="IPR001881">
    <property type="entry name" value="EGF-like_Ca-bd_dom"/>
</dbReference>
<keyword evidence="4" id="KW-0677">Repeat</keyword>
<dbReference type="Pfam" id="PF00008">
    <property type="entry name" value="EGF"/>
    <property type="match status" value="3"/>
</dbReference>
<evidence type="ECO:0000256" key="6">
    <source>
        <dbReference type="ARBA" id="ARBA00023180"/>
    </source>
</evidence>
<dbReference type="GO" id="GO:0001764">
    <property type="term" value="P:neuron migration"/>
    <property type="evidence" value="ECO:0007669"/>
    <property type="project" value="UniProtKB-ARBA"/>
</dbReference>